<evidence type="ECO:0000313" key="3">
    <source>
        <dbReference type="Proteomes" id="UP001058461"/>
    </source>
</evidence>
<keyword evidence="1" id="KW-0732">Signal</keyword>
<keyword evidence="3" id="KW-1185">Reference proteome</keyword>
<dbReference type="EMBL" id="CP073347">
    <property type="protein sequence ID" value="UTW11892.1"/>
    <property type="molecule type" value="Genomic_DNA"/>
</dbReference>
<evidence type="ECO:0000256" key="1">
    <source>
        <dbReference type="SAM" id="SignalP"/>
    </source>
</evidence>
<dbReference type="RefSeq" id="WP_255853940.1">
    <property type="nucleotide sequence ID" value="NZ_CP073347.1"/>
</dbReference>
<sequence length="98" mass="10182">MKALLYSLTLLLFSLGAHASEQRRDEALPASHVDISIPAAVVDPTPVSGADRLPAAIAIPPLFDLAGAVPAHCCMPAKALSITGLYIIRAPPRSSLSL</sequence>
<accession>A0ABY5HHQ3</accession>
<organism evidence="2 3">
    <name type="scientific">Marinobacterium rhizophilum</name>
    <dbReference type="NCBI Taxonomy" id="420402"/>
    <lineage>
        <taxon>Bacteria</taxon>
        <taxon>Pseudomonadati</taxon>
        <taxon>Pseudomonadota</taxon>
        <taxon>Gammaproteobacteria</taxon>
        <taxon>Oceanospirillales</taxon>
        <taxon>Oceanospirillaceae</taxon>
        <taxon>Marinobacterium</taxon>
    </lineage>
</organism>
<feature type="chain" id="PRO_5046093491" evidence="1">
    <location>
        <begin position="20"/>
        <end position="98"/>
    </location>
</feature>
<reference evidence="2" key="1">
    <citation type="submission" date="2021-04" db="EMBL/GenBank/DDBJ databases">
        <title>Oceanospirillales bacteria with DddD are important DMSP degraders in coastal seawater.</title>
        <authorList>
            <person name="Liu J."/>
        </authorList>
    </citation>
    <scope>NUCLEOTIDE SEQUENCE</scope>
    <source>
        <strain evidence="2">D13-1</strain>
    </source>
</reference>
<name>A0ABY5HHQ3_9GAMM</name>
<proteinExistence type="predicted"/>
<evidence type="ECO:0000313" key="2">
    <source>
        <dbReference type="EMBL" id="UTW11892.1"/>
    </source>
</evidence>
<protein>
    <submittedName>
        <fullName evidence="2">Uncharacterized protein</fullName>
    </submittedName>
</protein>
<feature type="signal peptide" evidence="1">
    <location>
        <begin position="1"/>
        <end position="19"/>
    </location>
</feature>
<dbReference type="Proteomes" id="UP001058461">
    <property type="component" value="Chromosome"/>
</dbReference>
<gene>
    <name evidence="2" type="ORF">KDW95_22060</name>
</gene>